<name>A0AAD9MJJ3_9PEZI</name>
<dbReference type="Proteomes" id="UP001217918">
    <property type="component" value="Unassembled WGS sequence"/>
</dbReference>
<feature type="compositionally biased region" description="Pro residues" evidence="1">
    <location>
        <begin position="76"/>
        <end position="85"/>
    </location>
</feature>
<comment type="caution">
    <text evidence="2">The sequence shown here is derived from an EMBL/GenBank/DDBJ whole genome shotgun (WGS) entry which is preliminary data.</text>
</comment>
<feature type="region of interest" description="Disordered" evidence="1">
    <location>
        <begin position="63"/>
        <end position="85"/>
    </location>
</feature>
<dbReference type="EMBL" id="JAQQPM010000009">
    <property type="protein sequence ID" value="KAK2075138.1"/>
    <property type="molecule type" value="Genomic_DNA"/>
</dbReference>
<dbReference type="AlphaFoldDB" id="A0AAD9MJJ3"/>
<proteinExistence type="predicted"/>
<gene>
    <name evidence="2" type="ORF">P8C59_009289</name>
</gene>
<evidence type="ECO:0000313" key="3">
    <source>
        <dbReference type="Proteomes" id="UP001217918"/>
    </source>
</evidence>
<keyword evidence="3" id="KW-1185">Reference proteome</keyword>
<sequence length="237" mass="27111">MDRVRHDRPAPTTTNRAQAYGHDTDSWIVTSARGHWYEDSSHGHISALTPVSLTLTGTHPATAPLTSTTESGRAFTPPPSPRPPCPRFTPALSPAEYCRRQLLHQDFILRAFHHLTACQRHLDGQLVYLQRQHADFMRRQQRAELLGPHSPALCRQQQRAQARLTSQRRAYLRDLEKLVEMQGWLLHQFDLQSYMRAHVARYAAHGVAGDWEKQEAAASMQGGELELCRRYQDRTFS</sequence>
<organism evidence="2 3">
    <name type="scientific">Phyllachora maydis</name>
    <dbReference type="NCBI Taxonomy" id="1825666"/>
    <lineage>
        <taxon>Eukaryota</taxon>
        <taxon>Fungi</taxon>
        <taxon>Dikarya</taxon>
        <taxon>Ascomycota</taxon>
        <taxon>Pezizomycotina</taxon>
        <taxon>Sordariomycetes</taxon>
        <taxon>Sordariomycetidae</taxon>
        <taxon>Phyllachorales</taxon>
        <taxon>Phyllachoraceae</taxon>
        <taxon>Phyllachora</taxon>
    </lineage>
</organism>
<evidence type="ECO:0000313" key="2">
    <source>
        <dbReference type="EMBL" id="KAK2075138.1"/>
    </source>
</evidence>
<accession>A0AAD9MJJ3</accession>
<evidence type="ECO:0000256" key="1">
    <source>
        <dbReference type="SAM" id="MobiDB-lite"/>
    </source>
</evidence>
<reference evidence="2" key="1">
    <citation type="journal article" date="2023" name="Mol. Plant Microbe Interact.">
        <title>Elucidating the Obligate Nature and Biological Capacity of an Invasive Fungal Corn Pathogen.</title>
        <authorList>
            <person name="MacCready J.S."/>
            <person name="Roggenkamp E.M."/>
            <person name="Gdanetz K."/>
            <person name="Chilvers M.I."/>
        </authorList>
    </citation>
    <scope>NUCLEOTIDE SEQUENCE</scope>
    <source>
        <strain evidence="2">PM02</strain>
    </source>
</reference>
<protein>
    <submittedName>
        <fullName evidence="2">Uncharacterized protein</fullName>
    </submittedName>
</protein>